<feature type="transmembrane region" description="Helical" evidence="17">
    <location>
        <begin position="126"/>
        <end position="146"/>
    </location>
</feature>
<comment type="catalytic activity">
    <reaction evidence="11">
        <text>12-(9Z-octadecenoyloxy)-octadecanoate + H2O = 12-hydroxyoctadecanoate + (9Z)-octadecenoate + H(+)</text>
        <dbReference type="Rhea" id="RHEA:52060"/>
        <dbReference type="ChEBI" id="CHEBI:15377"/>
        <dbReference type="ChEBI" id="CHEBI:15378"/>
        <dbReference type="ChEBI" id="CHEBI:30823"/>
        <dbReference type="ChEBI" id="CHEBI:84201"/>
        <dbReference type="ChEBI" id="CHEBI:136302"/>
    </reaction>
    <physiologicalReaction direction="left-to-right" evidence="11">
        <dbReference type="Rhea" id="RHEA:52061"/>
    </physiologicalReaction>
</comment>
<evidence type="ECO:0000256" key="7">
    <source>
        <dbReference type="ARBA" id="ARBA00047368"/>
    </source>
</evidence>
<evidence type="ECO:0000256" key="12">
    <source>
        <dbReference type="ARBA" id="ARBA00048800"/>
    </source>
</evidence>
<evidence type="ECO:0000256" key="1">
    <source>
        <dbReference type="ARBA" id="ARBA00000923"/>
    </source>
</evidence>
<proteinExistence type="inferred from homology"/>
<dbReference type="EMBL" id="GGYP01007284">
    <property type="protein sequence ID" value="MDE52055.1"/>
    <property type="molecule type" value="Transcribed_RNA"/>
</dbReference>
<evidence type="ECO:0000256" key="4">
    <source>
        <dbReference type="ARBA" id="ARBA00022692"/>
    </source>
</evidence>
<evidence type="ECO:0000256" key="2">
    <source>
        <dbReference type="ARBA" id="ARBA00004127"/>
    </source>
</evidence>
<evidence type="ECO:0000256" key="9">
    <source>
        <dbReference type="ARBA" id="ARBA00047863"/>
    </source>
</evidence>
<organism evidence="18">
    <name type="scientific">Aceria tosichella</name>
    <name type="common">wheat curl mite</name>
    <dbReference type="NCBI Taxonomy" id="561515"/>
    <lineage>
        <taxon>Eukaryota</taxon>
        <taxon>Metazoa</taxon>
        <taxon>Ecdysozoa</taxon>
        <taxon>Arthropoda</taxon>
        <taxon>Chelicerata</taxon>
        <taxon>Arachnida</taxon>
        <taxon>Acari</taxon>
        <taxon>Acariformes</taxon>
        <taxon>Trombidiformes</taxon>
        <taxon>Prostigmata</taxon>
        <taxon>Eupodina</taxon>
        <taxon>Eriophyoidea</taxon>
        <taxon>Eriophyidae</taxon>
        <taxon>Eriophyinae</taxon>
        <taxon>Aceriini</taxon>
        <taxon>Aceria</taxon>
    </lineage>
</organism>
<evidence type="ECO:0000256" key="8">
    <source>
        <dbReference type="ARBA" id="ARBA00047427"/>
    </source>
</evidence>
<dbReference type="GO" id="GO:0012505">
    <property type="term" value="C:endomembrane system"/>
    <property type="evidence" value="ECO:0007669"/>
    <property type="project" value="UniProtKB-SubCell"/>
</dbReference>
<dbReference type="PANTHER" id="PTHR10989:SF16">
    <property type="entry name" value="AT02829P-RELATED"/>
    <property type="match status" value="1"/>
</dbReference>
<feature type="transmembrane region" description="Helical" evidence="17">
    <location>
        <begin position="192"/>
        <end position="210"/>
    </location>
</feature>
<evidence type="ECO:0000256" key="6">
    <source>
        <dbReference type="ARBA" id="ARBA00023136"/>
    </source>
</evidence>
<accession>A0A6G1SNJ0</accession>
<keyword evidence="4 17" id="KW-0812">Transmembrane</keyword>
<evidence type="ECO:0000256" key="10">
    <source>
        <dbReference type="ARBA" id="ARBA00048680"/>
    </source>
</evidence>
<comment type="catalytic activity">
    <reaction evidence="8">
        <text>13-octadecanoyloxy-octadecanoate + H2O = 13-hydroxy-octadecanoate + octadecanoate + H(+)</text>
        <dbReference type="Rhea" id="RHEA:52084"/>
        <dbReference type="ChEBI" id="CHEBI:15377"/>
        <dbReference type="ChEBI" id="CHEBI:15378"/>
        <dbReference type="ChEBI" id="CHEBI:25629"/>
        <dbReference type="ChEBI" id="CHEBI:136304"/>
        <dbReference type="ChEBI" id="CHEBI:136335"/>
    </reaction>
    <physiologicalReaction direction="left-to-right" evidence="8">
        <dbReference type="Rhea" id="RHEA:52085"/>
    </physiologicalReaction>
</comment>
<keyword evidence="6 17" id="KW-0472">Membrane</keyword>
<feature type="transmembrane region" description="Helical" evidence="17">
    <location>
        <begin position="51"/>
        <end position="73"/>
    </location>
</feature>
<feature type="transmembrane region" description="Helical" evidence="17">
    <location>
        <begin position="153"/>
        <end position="172"/>
    </location>
</feature>
<evidence type="ECO:0000256" key="14">
    <source>
        <dbReference type="ARBA" id="ARBA00049296"/>
    </source>
</evidence>
<comment type="catalytic activity">
    <reaction evidence="10">
        <text>12-octadecanoyloxy-octadecanoate + H2O = 12-hydroxyoctadecanoate + octadecanoate + H(+)</text>
        <dbReference type="Rhea" id="RHEA:52080"/>
        <dbReference type="ChEBI" id="CHEBI:15377"/>
        <dbReference type="ChEBI" id="CHEBI:15378"/>
        <dbReference type="ChEBI" id="CHEBI:25629"/>
        <dbReference type="ChEBI" id="CHEBI:84201"/>
        <dbReference type="ChEBI" id="CHEBI:136330"/>
    </reaction>
    <physiologicalReaction direction="left-to-right" evidence="10">
        <dbReference type="Rhea" id="RHEA:52081"/>
    </physiologicalReaction>
</comment>
<evidence type="ECO:0000256" key="13">
    <source>
        <dbReference type="ARBA" id="ARBA00049221"/>
    </source>
</evidence>
<comment type="catalytic activity">
    <reaction evidence="15">
        <text>13-(9Z-hexadecenoyloxy)-octadecanoate + H2O = 13-hydroxy-octadecanoate + (9Z)-hexadecenoate + H(+)</text>
        <dbReference type="Rhea" id="RHEA:52076"/>
        <dbReference type="ChEBI" id="CHEBI:15377"/>
        <dbReference type="ChEBI" id="CHEBI:15378"/>
        <dbReference type="ChEBI" id="CHEBI:32372"/>
        <dbReference type="ChEBI" id="CHEBI:136304"/>
        <dbReference type="ChEBI" id="CHEBI:136315"/>
    </reaction>
    <physiologicalReaction direction="left-to-right" evidence="15">
        <dbReference type="Rhea" id="RHEA:52077"/>
    </physiologicalReaction>
</comment>
<feature type="transmembrane region" description="Helical" evidence="17">
    <location>
        <begin position="85"/>
        <end position="106"/>
    </location>
</feature>
<sequence>MTIKITTYNAGFLVSLGALGLYVIAMFYLHTEKVENGFAEFLPKDWHMFGHWKFLTVQCLLIQLVNALLHVLAYNMPELKDARDLVFTTLAIPVGFKVAFTFWLVYFGMGREYIFPEKLDEFYPFWLNQIDHTSFVFINLALAILIRHKYTENGVAIPIVYLLGYTGFLFAWRERTGKFIYPYLDEMSTLQFLTYLAGSAAFVVLTYYLGAQINEYFHGEQEVNVKEEHRMESKTTRTTRFKKYFDYNRKPTTHSWRTRDGSNV</sequence>
<comment type="catalytic activity">
    <reaction evidence="13">
        <text>9-octadecanoyloxy-octadecanoate + H2O = 9-hydroxy-octadecanoate + octadecanoate + H(+)</text>
        <dbReference type="Rhea" id="RHEA:52096"/>
        <dbReference type="ChEBI" id="CHEBI:15377"/>
        <dbReference type="ChEBI" id="CHEBI:15378"/>
        <dbReference type="ChEBI" id="CHEBI:25629"/>
        <dbReference type="ChEBI" id="CHEBI:136286"/>
        <dbReference type="ChEBI" id="CHEBI:136373"/>
    </reaction>
    <physiologicalReaction direction="left-to-right" evidence="13">
        <dbReference type="Rhea" id="RHEA:52097"/>
    </physiologicalReaction>
</comment>
<comment type="catalytic activity">
    <reaction evidence="16">
        <text>12-(9Z-hexadecenoyloxy)-octadecanoate + H2O = 12-hydroxyoctadecanoate + (9Z)-hexadecenoate + H(+)</text>
        <dbReference type="Rhea" id="RHEA:52072"/>
        <dbReference type="ChEBI" id="CHEBI:15377"/>
        <dbReference type="ChEBI" id="CHEBI:15378"/>
        <dbReference type="ChEBI" id="CHEBI:32372"/>
        <dbReference type="ChEBI" id="CHEBI:84201"/>
        <dbReference type="ChEBI" id="CHEBI:136312"/>
    </reaction>
    <physiologicalReaction direction="left-to-right" evidence="16">
        <dbReference type="Rhea" id="RHEA:52073"/>
    </physiologicalReaction>
</comment>
<comment type="catalytic activity">
    <reaction evidence="7">
        <text>12-hexadecanoyloxy-octadecanoate + H2O = 12-hydroxyoctadecanoate + hexadecanoate + H(+)</text>
        <dbReference type="Rhea" id="RHEA:52056"/>
        <dbReference type="ChEBI" id="CHEBI:7896"/>
        <dbReference type="ChEBI" id="CHEBI:15377"/>
        <dbReference type="ChEBI" id="CHEBI:15378"/>
        <dbReference type="ChEBI" id="CHEBI:83677"/>
        <dbReference type="ChEBI" id="CHEBI:84201"/>
    </reaction>
    <physiologicalReaction direction="left-to-right" evidence="7">
        <dbReference type="Rhea" id="RHEA:52057"/>
    </physiologicalReaction>
</comment>
<comment type="catalytic activity">
    <reaction evidence="14">
        <text>13-(9Z-octadecenoyloxy)-octadecanoate + H2O = 13-hydroxy-octadecanoate + (9Z)-octadecenoate + H(+)</text>
        <dbReference type="Rhea" id="RHEA:52064"/>
        <dbReference type="ChEBI" id="CHEBI:15377"/>
        <dbReference type="ChEBI" id="CHEBI:15378"/>
        <dbReference type="ChEBI" id="CHEBI:30823"/>
        <dbReference type="ChEBI" id="CHEBI:136303"/>
        <dbReference type="ChEBI" id="CHEBI:136304"/>
    </reaction>
    <physiologicalReaction direction="left-to-right" evidence="14">
        <dbReference type="Rhea" id="RHEA:52065"/>
    </physiologicalReaction>
</comment>
<gene>
    <name evidence="18" type="primary">ADTRP_0</name>
    <name evidence="18" type="ORF">g.1775</name>
</gene>
<comment type="catalytic activity">
    <reaction evidence="9">
        <text>9-hexadecanoyloxy-octadecanoate + H2O = 9-hydroxy-octadecanoate + hexadecanoate + H(+)</text>
        <dbReference type="Rhea" id="RHEA:52052"/>
        <dbReference type="ChEBI" id="CHEBI:7896"/>
        <dbReference type="ChEBI" id="CHEBI:15377"/>
        <dbReference type="ChEBI" id="CHEBI:15378"/>
        <dbReference type="ChEBI" id="CHEBI:83670"/>
        <dbReference type="ChEBI" id="CHEBI:136286"/>
    </reaction>
    <physiologicalReaction direction="left-to-right" evidence="9">
        <dbReference type="Rhea" id="RHEA:52053"/>
    </physiologicalReaction>
</comment>
<keyword evidence="5 17" id="KW-1133">Transmembrane helix</keyword>
<evidence type="ECO:0000256" key="3">
    <source>
        <dbReference type="ARBA" id="ARBA00009300"/>
    </source>
</evidence>
<evidence type="ECO:0000256" key="5">
    <source>
        <dbReference type="ARBA" id="ARBA00022989"/>
    </source>
</evidence>
<reference evidence="18" key="1">
    <citation type="submission" date="2018-10" db="EMBL/GenBank/DDBJ databases">
        <title>Transcriptome assembly of Aceria tosichella (Wheat curl mite) Type 2.</title>
        <authorList>
            <person name="Scully E.D."/>
            <person name="Geib S.M."/>
            <person name="Palmer N.A."/>
            <person name="Gupta A.K."/>
            <person name="Sarath G."/>
            <person name="Tatineni S."/>
        </authorList>
    </citation>
    <scope>NUCLEOTIDE SEQUENCE</scope>
    <source>
        <strain evidence="18">LincolnNE</strain>
    </source>
</reference>
<comment type="subcellular location">
    <subcellularLocation>
        <location evidence="2">Endomembrane system</location>
        <topology evidence="2">Multi-pass membrane protein</topology>
    </subcellularLocation>
</comment>
<dbReference type="AlphaFoldDB" id="A0A6G1SNJ0"/>
<feature type="transmembrane region" description="Helical" evidence="17">
    <location>
        <begin position="12"/>
        <end position="31"/>
    </location>
</feature>
<evidence type="ECO:0000256" key="15">
    <source>
        <dbReference type="ARBA" id="ARBA00049322"/>
    </source>
</evidence>
<protein>
    <submittedName>
        <fullName evidence="18">Androgen-dependent TFPI-regulating protein</fullName>
    </submittedName>
</protein>
<evidence type="ECO:0000256" key="11">
    <source>
        <dbReference type="ARBA" id="ARBA00048701"/>
    </source>
</evidence>
<dbReference type="InterPro" id="IPR006838">
    <property type="entry name" value="ADTRP_AIG1"/>
</dbReference>
<dbReference type="GO" id="GO:0016020">
    <property type="term" value="C:membrane"/>
    <property type="evidence" value="ECO:0007669"/>
    <property type="project" value="InterPro"/>
</dbReference>
<evidence type="ECO:0000256" key="17">
    <source>
        <dbReference type="SAM" id="Phobius"/>
    </source>
</evidence>
<dbReference type="Pfam" id="PF04750">
    <property type="entry name" value="Far-17a_AIG1"/>
    <property type="match status" value="1"/>
</dbReference>
<comment type="similarity">
    <text evidence="3">Belongs to the AIG1 family.</text>
</comment>
<evidence type="ECO:0000313" key="18">
    <source>
        <dbReference type="EMBL" id="MDE52055.1"/>
    </source>
</evidence>
<dbReference type="PANTHER" id="PTHR10989">
    <property type="entry name" value="ANDROGEN-INDUCED PROTEIN 1-RELATED"/>
    <property type="match status" value="1"/>
</dbReference>
<comment type="catalytic activity">
    <reaction evidence="12">
        <text>9-(9Z-octadecenoyloxy)-octadecanoate + H2O = 9-hydroxy-octadecanoate + (9Z)-octadecenoate + H(+)</text>
        <dbReference type="Rhea" id="RHEA:52048"/>
        <dbReference type="ChEBI" id="CHEBI:15377"/>
        <dbReference type="ChEBI" id="CHEBI:15378"/>
        <dbReference type="ChEBI" id="CHEBI:30823"/>
        <dbReference type="ChEBI" id="CHEBI:136282"/>
        <dbReference type="ChEBI" id="CHEBI:136286"/>
    </reaction>
    <physiologicalReaction direction="left-to-right" evidence="12">
        <dbReference type="Rhea" id="RHEA:52049"/>
    </physiologicalReaction>
</comment>
<evidence type="ECO:0000256" key="16">
    <source>
        <dbReference type="ARBA" id="ARBA00049428"/>
    </source>
</evidence>
<name>A0A6G1SNJ0_9ACAR</name>
<comment type="catalytic activity">
    <reaction evidence="1">
        <text>9-(9Z-hexadecenoyloxy)-octadecanoate + H2O = (9Z)-hexadecenoate + 9-hydroxy-octadecanoate + H(+)</text>
        <dbReference type="Rhea" id="RHEA:52068"/>
        <dbReference type="ChEBI" id="CHEBI:15377"/>
        <dbReference type="ChEBI" id="CHEBI:15378"/>
        <dbReference type="ChEBI" id="CHEBI:32372"/>
        <dbReference type="ChEBI" id="CHEBI:136286"/>
        <dbReference type="ChEBI" id="CHEBI:136309"/>
    </reaction>
    <physiologicalReaction direction="left-to-right" evidence="1">
        <dbReference type="Rhea" id="RHEA:52069"/>
    </physiologicalReaction>
</comment>